<evidence type="ECO:0000313" key="3">
    <source>
        <dbReference type="Proteomes" id="UP000179627"/>
    </source>
</evidence>
<feature type="region of interest" description="Disordered" evidence="1">
    <location>
        <begin position="182"/>
        <end position="222"/>
    </location>
</feature>
<organism evidence="2 3">
    <name type="scientific">Parafrankia colletiae</name>
    <dbReference type="NCBI Taxonomy" id="573497"/>
    <lineage>
        <taxon>Bacteria</taxon>
        <taxon>Bacillati</taxon>
        <taxon>Actinomycetota</taxon>
        <taxon>Actinomycetes</taxon>
        <taxon>Frankiales</taxon>
        <taxon>Frankiaceae</taxon>
        <taxon>Parafrankia</taxon>
    </lineage>
</organism>
<evidence type="ECO:0000313" key="2">
    <source>
        <dbReference type="EMBL" id="OHV45875.1"/>
    </source>
</evidence>
<gene>
    <name evidence="2" type="ORF">CC117_08865</name>
</gene>
<reference evidence="3" key="1">
    <citation type="submission" date="2016-07" db="EMBL/GenBank/DDBJ databases">
        <title>Sequence Frankia sp. strain CcI1.17.</title>
        <authorList>
            <person name="Ghodhbane-Gtari F."/>
            <person name="Swanson E."/>
            <person name="Gueddou A."/>
            <person name="Morris K."/>
            <person name="Hezbri K."/>
            <person name="Ktari A."/>
            <person name="Nouioui I."/>
            <person name="Abebe-Akele F."/>
            <person name="Simpson S."/>
            <person name="Thomas K."/>
            <person name="Gtari M."/>
            <person name="Tisa L.S."/>
            <person name="Hurst S."/>
        </authorList>
    </citation>
    <scope>NUCLEOTIDE SEQUENCE [LARGE SCALE GENOMIC DNA]</scope>
    <source>
        <strain evidence="3">Cc1.17</strain>
    </source>
</reference>
<proteinExistence type="predicted"/>
<accession>A0A1S1RKC1</accession>
<feature type="compositionally biased region" description="Low complexity" evidence="1">
    <location>
        <begin position="182"/>
        <end position="208"/>
    </location>
</feature>
<dbReference type="AlphaFoldDB" id="A0A1S1RKC1"/>
<keyword evidence="3" id="KW-1185">Reference proteome</keyword>
<name>A0A1S1RKC1_9ACTN</name>
<sequence>MSRPGTVGPPQAAAERLLFLMIALQERENRALTDALHDGPMQDITGILLSLASLRRGLPEDTAERIAQIETRLRDTTATLHRPPPPFRPGNSPRQMLELGLTQRVEGVLVERLYISLDIDSSPPVLGEVAVLLATVQLLLQESDPIHQAARALVAIRSSPEGVNLALRVAYAATATQPYAPDLTARASPTSGTPAPAGADGPGPANDAAADEGTPEDIIPRDSAASWLERLRPVAELLGAQLRADSATGAWSAMVRLPRRSARPR</sequence>
<comment type="caution">
    <text evidence="2">The sequence shown here is derived from an EMBL/GenBank/DDBJ whole genome shotgun (WGS) entry which is preliminary data.</text>
</comment>
<dbReference type="RefSeq" id="WP_071082112.1">
    <property type="nucleotide sequence ID" value="NZ_MBLM01000003.1"/>
</dbReference>
<dbReference type="EMBL" id="MBLM01000003">
    <property type="protein sequence ID" value="OHV45875.1"/>
    <property type="molecule type" value="Genomic_DNA"/>
</dbReference>
<evidence type="ECO:0000256" key="1">
    <source>
        <dbReference type="SAM" id="MobiDB-lite"/>
    </source>
</evidence>
<dbReference type="Proteomes" id="UP000179627">
    <property type="component" value="Unassembled WGS sequence"/>
</dbReference>
<dbReference type="OrthoDB" id="5243952at2"/>
<evidence type="ECO:0008006" key="4">
    <source>
        <dbReference type="Google" id="ProtNLM"/>
    </source>
</evidence>
<protein>
    <recommendedName>
        <fullName evidence="4">Signal transduction histidine kinase subgroup 3 dimerisation and phosphoacceptor domain-containing protein</fullName>
    </recommendedName>
</protein>